<evidence type="ECO:0000313" key="1">
    <source>
        <dbReference type="EMBL" id="AEX62306.1"/>
    </source>
</evidence>
<dbReference type="EMBL" id="JN885995">
    <property type="protein sequence ID" value="AEX62306.1"/>
    <property type="molecule type" value="Genomic_DNA"/>
</dbReference>
<gene>
    <name evidence="1" type="ORF">mv_L101</name>
</gene>
<protein>
    <submittedName>
        <fullName evidence="1">Uncharacterized protein</fullName>
    </submittedName>
</protein>
<organism evidence="1">
    <name type="scientific">Moumouvirus sp. 'Monve'</name>
    <dbReference type="NCBI Taxonomy" id="1128131"/>
    <lineage>
        <taxon>Viruses</taxon>
        <taxon>Varidnaviria</taxon>
        <taxon>Bamfordvirae</taxon>
        <taxon>Nucleocytoviricota</taxon>
        <taxon>Megaviricetes</taxon>
        <taxon>Imitervirales</taxon>
        <taxon>Mimiviridae</taxon>
        <taxon>Megamimivirinae</taxon>
        <taxon>Moumouvirus</taxon>
    </lineage>
</organism>
<sequence>MNKIIKIFPEQLKSSPISINKLEELIDNHYSNKYYGKNKKLEFFTIGSNNNNEIKSSLCISDTEYE</sequence>
<accession>H2ED33</accession>
<name>H2ED33_9VIRU</name>
<reference evidence="1" key="1">
    <citation type="submission" date="2011-10" db="EMBL/GenBank/DDBJ databases">
        <title>Provirophages and transpovirons: unique mobilome of giant viruses.</title>
        <authorList>
            <person name="Desnues C."/>
            <person name="LaScola B."/>
            <person name="Yutin N."/>
            <person name="Fournous G."/>
            <person name="Koonin E."/>
            <person name="Raoult D."/>
        </authorList>
    </citation>
    <scope>NUCLEOTIDE SEQUENCE</scope>
    <source>
        <strain evidence="1">Mv13-mv</strain>
    </source>
</reference>
<proteinExistence type="predicted"/>